<keyword evidence="9 13" id="KW-0472">Membrane</keyword>
<feature type="transmembrane region" description="Helical" evidence="13">
    <location>
        <begin position="1390"/>
        <end position="1412"/>
    </location>
</feature>
<dbReference type="GO" id="GO:0008270">
    <property type="term" value="F:zinc ion binding"/>
    <property type="evidence" value="ECO:0007669"/>
    <property type="project" value="UniProtKB-KW"/>
</dbReference>
<dbReference type="GO" id="GO:0005247">
    <property type="term" value="F:voltage-gated chloride channel activity"/>
    <property type="evidence" value="ECO:0007669"/>
    <property type="project" value="TreeGrafter"/>
</dbReference>
<keyword evidence="2 13" id="KW-0813">Transport</keyword>
<evidence type="ECO:0000256" key="2">
    <source>
        <dbReference type="ARBA" id="ARBA00022448"/>
    </source>
</evidence>
<feature type="transmembrane region" description="Helical" evidence="13">
    <location>
        <begin position="1044"/>
        <end position="1061"/>
    </location>
</feature>
<dbReference type="PRINTS" id="PR00762">
    <property type="entry name" value="CLCHANNEL"/>
</dbReference>
<dbReference type="GO" id="GO:0005886">
    <property type="term" value="C:plasma membrane"/>
    <property type="evidence" value="ECO:0007669"/>
    <property type="project" value="TreeGrafter"/>
</dbReference>
<dbReference type="Gene3D" id="3.90.1280.20">
    <property type="match status" value="1"/>
</dbReference>
<dbReference type="SUPFAM" id="SSF103473">
    <property type="entry name" value="MFS general substrate transporter"/>
    <property type="match status" value="1"/>
</dbReference>
<dbReference type="SMART" id="SM00116">
    <property type="entry name" value="CBS"/>
    <property type="match status" value="2"/>
</dbReference>
<reference evidence="16 17" key="1">
    <citation type="journal article" date="2013" name="Nat. Genet.">
        <title>The genome of the hydatid tapeworm Echinococcus granulosus.</title>
        <authorList>
            <person name="Zheng H."/>
            <person name="Zhang W."/>
            <person name="Zhang L."/>
            <person name="Zhang Z."/>
            <person name="Li J."/>
            <person name="Lu G."/>
            <person name="Zhu Y."/>
            <person name="Wang Y."/>
            <person name="Huang Y."/>
            <person name="Liu J."/>
            <person name="Kang H."/>
            <person name="Chen J."/>
            <person name="Wang L."/>
            <person name="Chen A."/>
            <person name="Yu S."/>
            <person name="Gao Z."/>
            <person name="Jin L."/>
            <person name="Gu W."/>
            <person name="Wang Z."/>
            <person name="Zhao L."/>
            <person name="Shi B."/>
            <person name="Wen H."/>
            <person name="Lin R."/>
            <person name="Jones M.K."/>
            <person name="Brejova B."/>
            <person name="Vinar T."/>
            <person name="Zhao G."/>
            <person name="McManus D.P."/>
            <person name="Chen Z."/>
            <person name="Zhou Y."/>
            <person name="Wang S."/>
        </authorList>
    </citation>
    <scope>NUCLEOTIDE SEQUENCE [LARGE SCALE GENOMIC DNA]</scope>
</reference>
<evidence type="ECO:0000256" key="1">
    <source>
        <dbReference type="ARBA" id="ARBA00004337"/>
    </source>
</evidence>
<dbReference type="EMBL" id="APAU02000005">
    <property type="protein sequence ID" value="EUB63853.1"/>
    <property type="molecule type" value="Genomic_DNA"/>
</dbReference>
<feature type="transmembrane region" description="Helical" evidence="13">
    <location>
        <begin position="378"/>
        <end position="403"/>
    </location>
</feature>
<evidence type="ECO:0000256" key="10">
    <source>
        <dbReference type="ARBA" id="ARBA00023214"/>
    </source>
</evidence>
<keyword evidence="3 13" id="KW-0812">Transmembrane</keyword>
<dbReference type="InterPro" id="IPR036259">
    <property type="entry name" value="MFS_trans_sf"/>
</dbReference>
<dbReference type="Gene3D" id="3.10.20.90">
    <property type="entry name" value="Phosphatidylinositol 3-kinase Catalytic Subunit, Chain A, domain 1"/>
    <property type="match status" value="1"/>
</dbReference>
<dbReference type="GO" id="GO:0031519">
    <property type="term" value="C:PcG protein complex"/>
    <property type="evidence" value="ECO:0007669"/>
    <property type="project" value="UniProtKB-ARBA"/>
</dbReference>
<evidence type="ECO:0000256" key="12">
    <source>
        <dbReference type="PROSITE-ProRule" id="PRU00703"/>
    </source>
</evidence>
<evidence type="ECO:0000313" key="16">
    <source>
        <dbReference type="EMBL" id="EUB63853.1"/>
    </source>
</evidence>
<feature type="transmembrane region" description="Helical" evidence="13">
    <location>
        <begin position="1424"/>
        <end position="1446"/>
    </location>
</feature>
<evidence type="ECO:0000259" key="15">
    <source>
        <dbReference type="PROSITE" id="PS51371"/>
    </source>
</evidence>
<dbReference type="InterPro" id="IPR011701">
    <property type="entry name" value="MFS"/>
</dbReference>
<feature type="domain" description="CBS" evidence="15">
    <location>
        <begin position="913"/>
        <end position="981"/>
    </location>
</feature>
<comment type="caution">
    <text evidence="16">The sequence shown here is derived from an EMBL/GenBank/DDBJ whole genome shotgun (WGS) entry which is preliminary data.</text>
</comment>
<dbReference type="Pfam" id="PF00654">
    <property type="entry name" value="Voltage_CLC"/>
    <property type="match status" value="1"/>
</dbReference>
<feature type="transmembrane region" description="Helical" evidence="13">
    <location>
        <begin position="827"/>
        <end position="853"/>
    </location>
</feature>
<feature type="transmembrane region" description="Helical" evidence="13">
    <location>
        <begin position="781"/>
        <end position="806"/>
    </location>
</feature>
<dbReference type="CDD" id="cd04591">
    <property type="entry name" value="CBS_pair_voltage-gated_CLC_euk_bac"/>
    <property type="match status" value="1"/>
</dbReference>
<keyword evidence="10 13" id="KW-0868">Chloride</keyword>
<dbReference type="OrthoDB" id="44789at2759"/>
<dbReference type="Pfam" id="PF00571">
    <property type="entry name" value="CBS"/>
    <property type="match status" value="1"/>
</dbReference>
<keyword evidence="12" id="KW-0129">CBS domain</keyword>
<evidence type="ECO:0000256" key="5">
    <source>
        <dbReference type="ARBA" id="ARBA00022771"/>
    </source>
</evidence>
<keyword evidence="8 13" id="KW-0406">Ion transport</keyword>
<dbReference type="FunFam" id="3.30.40.10:FF:000033">
    <property type="entry name" value="Polycomb group RING finger protein 3"/>
    <property type="match status" value="1"/>
</dbReference>
<dbReference type="Gene3D" id="3.30.40.10">
    <property type="entry name" value="Zinc/RING finger domain, C3HC4 (zinc finger)"/>
    <property type="match status" value="1"/>
</dbReference>
<evidence type="ECO:0000256" key="7">
    <source>
        <dbReference type="ARBA" id="ARBA00022989"/>
    </source>
</evidence>
<dbReference type="InterPro" id="IPR001841">
    <property type="entry name" value="Znf_RING"/>
</dbReference>
<keyword evidence="5 11" id="KW-0863">Zinc-finger</keyword>
<dbReference type="SUPFAM" id="SSF54631">
    <property type="entry name" value="CBS-domain pair"/>
    <property type="match status" value="1"/>
</dbReference>
<feature type="transmembrane region" description="Helical" evidence="13">
    <location>
        <begin position="569"/>
        <end position="593"/>
    </location>
</feature>
<dbReference type="PROSITE" id="PS51371">
    <property type="entry name" value="CBS"/>
    <property type="match status" value="1"/>
</dbReference>
<feature type="transmembrane region" description="Helical" evidence="13">
    <location>
        <begin position="462"/>
        <end position="485"/>
    </location>
</feature>
<comment type="caution">
    <text evidence="13">Lacks conserved residue(s) required for the propagation of feature annotation.</text>
</comment>
<dbReference type="Pfam" id="PF13923">
    <property type="entry name" value="zf-C3HC4_2"/>
    <property type="match status" value="1"/>
</dbReference>
<name>W6URI3_ECHGR</name>
<dbReference type="GO" id="GO:0005794">
    <property type="term" value="C:Golgi apparatus"/>
    <property type="evidence" value="ECO:0007669"/>
    <property type="project" value="TreeGrafter"/>
</dbReference>
<dbReference type="Gene3D" id="1.10.3080.10">
    <property type="entry name" value="Clc chloride channel"/>
    <property type="match status" value="1"/>
</dbReference>
<dbReference type="KEGG" id="egl:EGR_01476"/>
<dbReference type="CDD" id="cd03684">
    <property type="entry name" value="ClC_3_like"/>
    <property type="match status" value="1"/>
</dbReference>
<dbReference type="STRING" id="6210.W6URI3"/>
<dbReference type="PROSITE" id="PS00518">
    <property type="entry name" value="ZF_RING_1"/>
    <property type="match status" value="1"/>
</dbReference>
<feature type="transmembrane region" description="Helical" evidence="13">
    <location>
        <begin position="754"/>
        <end position="775"/>
    </location>
</feature>
<dbReference type="CTD" id="36337191"/>
<dbReference type="InterPro" id="IPR000644">
    <property type="entry name" value="CBS_dom"/>
</dbReference>
<evidence type="ECO:0000256" key="11">
    <source>
        <dbReference type="PROSITE-ProRule" id="PRU00175"/>
    </source>
</evidence>
<evidence type="ECO:0000313" key="17">
    <source>
        <dbReference type="Proteomes" id="UP000019149"/>
    </source>
</evidence>
<comment type="subcellular location">
    <subcellularLocation>
        <location evidence="1">Endosome membrane</location>
        <topology evidence="1">Multi-pass membrane protein</topology>
    </subcellularLocation>
    <subcellularLocation>
        <location evidence="13">Membrane</location>
        <topology evidence="13">Multi-pass membrane protein</topology>
    </subcellularLocation>
</comment>
<dbReference type="Pfam" id="PF07690">
    <property type="entry name" value="MFS_1"/>
    <property type="match status" value="1"/>
</dbReference>
<keyword evidence="4" id="KW-0479">Metal-binding</keyword>
<dbReference type="InterPro" id="IPR001807">
    <property type="entry name" value="ClC"/>
</dbReference>
<evidence type="ECO:0000256" key="6">
    <source>
        <dbReference type="ARBA" id="ARBA00022833"/>
    </source>
</evidence>
<protein>
    <recommendedName>
        <fullName evidence="13">Chloride channel protein</fullName>
    </recommendedName>
</protein>
<feature type="transmembrane region" description="Helical" evidence="13">
    <location>
        <begin position="859"/>
        <end position="876"/>
    </location>
</feature>
<feature type="transmembrane region" description="Helical" evidence="13">
    <location>
        <begin position="643"/>
        <end position="663"/>
    </location>
</feature>
<feature type="domain" description="RING-type" evidence="14">
    <location>
        <begin position="47"/>
        <end position="86"/>
    </location>
</feature>
<evidence type="ECO:0000256" key="8">
    <source>
        <dbReference type="ARBA" id="ARBA00023065"/>
    </source>
</evidence>
<comment type="similarity">
    <text evidence="13">Belongs to the chloride channel (TC 2.A.49) family.</text>
</comment>
<dbReference type="GeneID" id="36337191"/>
<keyword evidence="7 13" id="KW-1133">Transmembrane helix</keyword>
<sequence length="1527" mass="169493">MSSRGGSSRWFRMSPCQVADGCPCDLMQEMSINEHIDLAYLNPHLICNICHGYLIDAVSITECLHPFCKSCIVKYLSTNNTCPVCDITIHQSHPLNYISADRTLQDIVYKIVPNLKEAERKSRSDFYRFIGQSPPPSEDLIYEHKTLSVNHVTDGSAKSIPNSESPADPNFHRNDEQVHVRLEPGSATLKPLSLKYLRISSKATVTHLRKYIAQQVLNDMSKFNEIDIFISNCEKGTFLGRDHVLKFVQVVYWNDKDMDESVNPFADSDAVASIPSKKTSRFTTFSVPDSNDGSTVSTSFAQNPPTKIIRTSGFNDFYTSQAKSTVRKSEQHPALHKPEGQQYDDFETIDWVKDIACDRDRHRRIHSDRNTFLGCLRIYWNSASGWVCVSLVGIAAGLIAALIDIGTPWLTDLKEGICLDALWFNRAQCCWSSAVPGEDCPEWYSWSRLVMDKDPTGDHPDAYFVAYVMFVLWALAFSALCVAFVRMFAPYACGSGIPEIKTILSGFIIRGYLGKWTLLVKSMGMVLGVSAGLSLGKEGPMVHMASCCGNILSYLFPKYSKNEAKKREILSAAAAAGVAVAFGAPIGGVLFSLEEASYYFPMKTMFRSFFCAMVSANLVRMINPYGDEHLVMFQIDYKAQWHIAELIPFAMLGIMGGIFGTLFNRSNLFICRLRKTTWLGKYPVREVLSITLVTAVLSYPLPYMRMNMGDLIRLMVSKCGPGDLGALCDYKVNLSDTQATMMGSYAAGPGVSRAMWMLAVTLVLKSIITVFTFGIKVPTGLFIPSLAVGAMMGRMLGVGIEQLVVYHADHPLVQRMCKSAQPCINPGLYALVGAASTLGGVTRMTISLVVVMLELTGGLTYILPLMVAAMVSKWTGDRLTNGSIYEEHIRLNKYPYLSSREELTHTSIAADVMQPKSQTSPLLVVTQNSMTVGDIEYLLSSSTFKGFPVVVSEESQYLVGWITRRDLTRALEQEKLYNPDVATESMVYFTDSNSAGDFGLPANVANLSAIVDLVSSAFVISYLNPLALYNAGQFKSNKWNAKQFVFRFFCSVNLICSPITVTDQTPMETVLDFFRKLGLRQVLVTKNGRTFFGKCIIPSKNMVRHSECRILDVSPSTTASPSCSTSYLQSVINIPPLVKGFTPRTWYGWTMASFSLSVLLFTPVYGYAAHSGIQTKYLLIFANMIELLGNLAYLVAQQPWVVLAGRFISGIGGSCDTPMYADMARTTTMEERTPYMAVTYVAKQIGIVFGPVCTLLMHKLHWTVGRFKLSVYNGPVEKPPRDGSYMKSTNESSEKDKLLQPTLKKRSCCECDCKEWKPYTTYTVLSMYLMVFATYFCVMSLETVLPPVVAVYFNWDEVRVSYVYLGASGMLIIMCIILHGLSKCVEDRKLALMGFVCLVCAYIWLTFTTAFINGLTVELGAPLLIVGVATHVIGMPLALAVTESLYTKMVPANDLDCALSYLRCVSNFAFLLGPLEGGIFVEYAYIVFLGNFLICALGLGLLAGGYRLFQPQLGHTKLDRETYESVK</sequence>
<dbReference type="Gene3D" id="1.20.1250.20">
    <property type="entry name" value="MFS general substrate transporter like domains"/>
    <property type="match status" value="2"/>
</dbReference>
<dbReference type="PROSITE" id="PS50089">
    <property type="entry name" value="ZF_RING_2"/>
    <property type="match status" value="1"/>
</dbReference>
<dbReference type="Proteomes" id="UP000019149">
    <property type="component" value="Unassembled WGS sequence"/>
</dbReference>
<evidence type="ECO:0000259" key="14">
    <source>
        <dbReference type="PROSITE" id="PS50089"/>
    </source>
</evidence>
<keyword evidence="17" id="KW-1185">Reference proteome</keyword>
<feature type="transmembrane region" description="Helical" evidence="13">
    <location>
        <begin position="683"/>
        <end position="703"/>
    </location>
</feature>
<dbReference type="InterPro" id="IPR046342">
    <property type="entry name" value="CBS_dom_sf"/>
</dbReference>
<evidence type="ECO:0000256" key="13">
    <source>
        <dbReference type="RuleBase" id="RU361221"/>
    </source>
</evidence>
<dbReference type="SUPFAM" id="SSF57850">
    <property type="entry name" value="RING/U-box"/>
    <property type="match status" value="1"/>
</dbReference>
<dbReference type="Gene3D" id="3.10.580.20">
    <property type="match status" value="1"/>
</dbReference>
<feature type="transmembrane region" description="Helical" evidence="13">
    <location>
        <begin position="1146"/>
        <end position="1165"/>
    </location>
</feature>
<evidence type="ECO:0000256" key="3">
    <source>
        <dbReference type="ARBA" id="ARBA00022692"/>
    </source>
</evidence>
<dbReference type="InterPro" id="IPR017907">
    <property type="entry name" value="Znf_RING_CS"/>
</dbReference>
<dbReference type="GO" id="GO:0005769">
    <property type="term" value="C:early endosome"/>
    <property type="evidence" value="ECO:0007669"/>
    <property type="project" value="TreeGrafter"/>
</dbReference>
<dbReference type="RefSeq" id="XP_024355049.1">
    <property type="nucleotide sequence ID" value="XM_024490725.1"/>
</dbReference>
<feature type="transmembrane region" description="Helical" evidence="13">
    <location>
        <begin position="1483"/>
        <end position="1509"/>
    </location>
</feature>
<accession>W6URI3</accession>
<evidence type="ECO:0000256" key="4">
    <source>
        <dbReference type="ARBA" id="ARBA00022723"/>
    </source>
</evidence>
<proteinExistence type="inferred from homology"/>
<dbReference type="PANTHER" id="PTHR45711:SF6">
    <property type="entry name" value="CHLORIDE CHANNEL PROTEIN"/>
    <property type="match status" value="1"/>
</dbReference>
<keyword evidence="6" id="KW-0862">Zinc</keyword>
<evidence type="ECO:0000256" key="9">
    <source>
        <dbReference type="ARBA" id="ARBA00023136"/>
    </source>
</evidence>
<dbReference type="FunFam" id="1.10.3080.10:FF:000011">
    <property type="entry name" value="Chloride channel protein"/>
    <property type="match status" value="1"/>
</dbReference>
<feature type="transmembrane region" description="Helical" evidence="13">
    <location>
        <begin position="1361"/>
        <end position="1378"/>
    </location>
</feature>
<feature type="transmembrane region" description="Helical" evidence="13">
    <location>
        <begin position="1235"/>
        <end position="1257"/>
    </location>
</feature>
<gene>
    <name evidence="16" type="ORF">EGR_01476</name>
</gene>
<dbReference type="InterPro" id="IPR013083">
    <property type="entry name" value="Znf_RING/FYVE/PHD"/>
</dbReference>
<organism evidence="16 17">
    <name type="scientific">Echinococcus granulosus</name>
    <name type="common">Hydatid tapeworm</name>
    <dbReference type="NCBI Taxonomy" id="6210"/>
    <lineage>
        <taxon>Eukaryota</taxon>
        <taxon>Metazoa</taxon>
        <taxon>Spiralia</taxon>
        <taxon>Lophotrochozoa</taxon>
        <taxon>Platyhelminthes</taxon>
        <taxon>Cestoda</taxon>
        <taxon>Eucestoda</taxon>
        <taxon>Cyclophyllidea</taxon>
        <taxon>Taeniidae</taxon>
        <taxon>Echinococcus</taxon>
        <taxon>Echinococcus granulosus group</taxon>
    </lineage>
</organism>
<dbReference type="PANTHER" id="PTHR45711">
    <property type="entry name" value="CHLORIDE CHANNEL PROTEIN"/>
    <property type="match status" value="1"/>
</dbReference>
<dbReference type="InterPro" id="IPR014743">
    <property type="entry name" value="Cl-channel_core"/>
</dbReference>
<dbReference type="GO" id="GO:0010008">
    <property type="term" value="C:endosome membrane"/>
    <property type="evidence" value="ECO:0007669"/>
    <property type="project" value="UniProtKB-SubCell"/>
</dbReference>
<dbReference type="SUPFAM" id="SSF81340">
    <property type="entry name" value="Clc chloride channel"/>
    <property type="match status" value="1"/>
</dbReference>
<dbReference type="SMART" id="SM00184">
    <property type="entry name" value="RING"/>
    <property type="match status" value="1"/>
</dbReference>